<evidence type="ECO:0000256" key="2">
    <source>
        <dbReference type="ARBA" id="ARBA00000625"/>
    </source>
</evidence>
<evidence type="ECO:0000256" key="11">
    <source>
        <dbReference type="ARBA" id="ARBA00032317"/>
    </source>
</evidence>
<evidence type="ECO:0000313" key="15">
    <source>
        <dbReference type="Proteomes" id="UP000186919"/>
    </source>
</evidence>
<comment type="caution">
    <text evidence="14">The sequence shown here is derived from an EMBL/GenBank/DDBJ whole genome shotgun (WGS) entry which is preliminary data.</text>
</comment>
<evidence type="ECO:0000256" key="12">
    <source>
        <dbReference type="ARBA" id="ARBA00033407"/>
    </source>
</evidence>
<comment type="catalytic activity">
    <reaction evidence="2">
        <text>2 a mycocerosyl-[mycocerosic acid synthase] + a phenolphthiocerol = a dimycocerosyl phenolphthiocerol + 2 holo-[mycocerosic acid synthase].</text>
        <dbReference type="EC" id="2.3.1.282"/>
    </reaction>
</comment>
<keyword evidence="9 14" id="KW-0012">Acyltransferase</keyword>
<dbReference type="Gene3D" id="3.30.559.30">
    <property type="entry name" value="Nonribosomal peptide synthetase, condensation domain"/>
    <property type="match status" value="1"/>
</dbReference>
<evidence type="ECO:0000256" key="6">
    <source>
        <dbReference type="ARBA" id="ARBA00013449"/>
    </source>
</evidence>
<evidence type="ECO:0000256" key="8">
    <source>
        <dbReference type="ARBA" id="ARBA00022679"/>
    </source>
</evidence>
<comment type="catalytic activity">
    <reaction evidence="1">
        <text>2 a mycocerosyl-[mycocerosic acid synthase] + a phthiocerol = a dimycocerosyl phthiocerol + 2 holo-[mycocerosic acid synthase].</text>
        <dbReference type="EC" id="2.3.1.282"/>
    </reaction>
</comment>
<evidence type="ECO:0000256" key="9">
    <source>
        <dbReference type="ARBA" id="ARBA00023315"/>
    </source>
</evidence>
<reference evidence="14 15" key="1">
    <citation type="submission" date="2016-01" db="EMBL/GenBank/DDBJ databases">
        <title>Mycobacterium immunogenum strain CD11_6 genome sequencing and assembly.</title>
        <authorList>
            <person name="Kaur G."/>
            <person name="Nair G.R."/>
            <person name="Mayilraj S."/>
        </authorList>
    </citation>
    <scope>NUCLEOTIDE SEQUENCE [LARGE SCALE GENOMIC DNA]</scope>
    <source>
        <strain evidence="14 15">CD11-6</strain>
    </source>
</reference>
<dbReference type="InterPro" id="IPR023213">
    <property type="entry name" value="CAT-like_dom_sf"/>
</dbReference>
<evidence type="ECO:0000256" key="7">
    <source>
        <dbReference type="ARBA" id="ARBA00022516"/>
    </source>
</evidence>
<comment type="catalytic activity">
    <reaction evidence="3">
        <text>2 a mycocerosyl-[mycocerosic acid synthase] + a phthiodiolone = a dimycocerosyl phthiodiolone + 2 holo-[mycocerosic acid synthase].</text>
        <dbReference type="EC" id="2.3.1.282"/>
    </reaction>
</comment>
<evidence type="ECO:0000313" key="14">
    <source>
        <dbReference type="EMBL" id="OAT69285.1"/>
    </source>
</evidence>
<name>A0A179VE78_9MYCO</name>
<dbReference type="Gene3D" id="3.30.559.10">
    <property type="entry name" value="Chloramphenicol acetyltransferase-like domain"/>
    <property type="match status" value="1"/>
</dbReference>
<keyword evidence="8 14" id="KW-0808">Transferase</keyword>
<dbReference type="EMBL" id="LQYE01000008">
    <property type="protein sequence ID" value="OAT69285.1"/>
    <property type="molecule type" value="Genomic_DNA"/>
</dbReference>
<organism evidence="14 15">
    <name type="scientific">Mycobacteroides immunogenum</name>
    <dbReference type="NCBI Taxonomy" id="83262"/>
    <lineage>
        <taxon>Bacteria</taxon>
        <taxon>Bacillati</taxon>
        <taxon>Actinomycetota</taxon>
        <taxon>Actinomycetes</taxon>
        <taxon>Mycobacteriales</taxon>
        <taxon>Mycobacteriaceae</taxon>
        <taxon>Mycobacteroides</taxon>
    </lineage>
</organism>
<dbReference type="GO" id="GO:0016746">
    <property type="term" value="F:acyltransferase activity"/>
    <property type="evidence" value="ECO:0007669"/>
    <property type="project" value="UniProtKB-KW"/>
</dbReference>
<comment type="similarity">
    <text evidence="4">Belongs to the acyltransferase PapA5 family.</text>
</comment>
<dbReference type="Proteomes" id="UP000186919">
    <property type="component" value="Unassembled WGS sequence"/>
</dbReference>
<evidence type="ECO:0000259" key="13">
    <source>
        <dbReference type="Pfam" id="PF16911"/>
    </source>
</evidence>
<dbReference type="EC" id="2.3.1.282" evidence="5"/>
<evidence type="ECO:0000256" key="3">
    <source>
        <dbReference type="ARBA" id="ARBA00001907"/>
    </source>
</evidence>
<evidence type="ECO:0000256" key="10">
    <source>
        <dbReference type="ARBA" id="ARBA00030465"/>
    </source>
</evidence>
<evidence type="ECO:0000256" key="4">
    <source>
        <dbReference type="ARBA" id="ARBA00006558"/>
    </source>
</evidence>
<proteinExistence type="inferred from homology"/>
<keyword evidence="7" id="KW-0443">Lipid metabolism</keyword>
<evidence type="ECO:0000256" key="1">
    <source>
        <dbReference type="ARBA" id="ARBA00000026"/>
    </source>
</evidence>
<feature type="domain" description="Phthiocerol/phthiodiolone dimycocerosyl transferase C-terminal" evidence="13">
    <location>
        <begin position="170"/>
        <end position="357"/>
    </location>
</feature>
<protein>
    <recommendedName>
        <fullName evidence="6">Phthiocerol/phthiodiolone dimycocerosyl transferase</fullName>
        <ecNumber evidence="5">2.3.1.282</ecNumber>
    </recommendedName>
    <alternativeName>
        <fullName evidence="12">Acyltransferase PapA5</fullName>
    </alternativeName>
    <alternativeName>
        <fullName evidence="10">Phthiocerol/phthiodiolone O-acyltransferase</fullName>
    </alternativeName>
    <alternativeName>
        <fullName evidence="11">Polyketide synthase-associated protein A5</fullName>
    </alternativeName>
</protein>
<accession>A0A179VE78</accession>
<dbReference type="AlphaFoldDB" id="A0A179VE78"/>
<dbReference type="SUPFAM" id="SSF52777">
    <property type="entry name" value="CoA-dependent acyltransferases"/>
    <property type="match status" value="2"/>
</dbReference>
<evidence type="ECO:0000256" key="5">
    <source>
        <dbReference type="ARBA" id="ARBA00012866"/>
    </source>
</evidence>
<sequence length="384" mass="40743">MFAGNRSTVAYSVFGTGALDIDALAIAFRALLKSYPVLSAHIVPVGAGYTLRHVPHPPVPQVGTRTALPRSGFTIADPAAVCAVDAAQSGNTFRLTLLTHHSVADAGAALKYLDVLCSLYTRVIETGSPGTIRAHPLAISLEQFLAQRGYVIPEPRAPVAPRSEPPVDPSVVVRHGRTQLGHEQTAQLFDTARAAGLTVHGVVCAAILLAAQALSRSPEPVTFGLTSSVDLRTRTGTPITAVQGTVIQGADTAALTVTPNDDPLRLARAVLDSLAGGLADGSVHQAFLRNPLPQQPSTENPLMVTNWGRIPPLRLPEALRVHDFRATVRGRRIGLRATALPPSFFVTTCDGRLSLDHPVWVADESDPTLAWTAALGRAFDRLLR</sequence>
<gene>
    <name evidence="14" type="ORF">AWB85_22245</name>
</gene>
<keyword evidence="7" id="KW-0444">Lipid biosynthesis</keyword>
<dbReference type="Pfam" id="PF16911">
    <property type="entry name" value="PapA_C"/>
    <property type="match status" value="1"/>
</dbReference>
<dbReference type="InterPro" id="IPR031641">
    <property type="entry name" value="PapA_C"/>
</dbReference>